<sequence>QKWSKGKLKEKSNNMVLFDAATYEKLLSEVPKYKMITPSVLSDRLRINGSLARAAIKELVGKGLIKEVSKSRAQSIYTRATKE</sequence>
<evidence type="ECO:0000313" key="5">
    <source>
        <dbReference type="EMBL" id="EFN51836.1"/>
    </source>
</evidence>
<keyword evidence="2 4" id="KW-0689">Ribosomal protein</keyword>
<dbReference type="FunCoup" id="E1ZQQ1">
    <property type="interactions" value="1645"/>
</dbReference>
<comment type="similarity">
    <text evidence="1 4">Belongs to the eukaryotic ribosomal protein eS25 family.</text>
</comment>
<reference evidence="5 6" key="1">
    <citation type="journal article" date="2010" name="Plant Cell">
        <title>The Chlorella variabilis NC64A genome reveals adaptation to photosymbiosis, coevolution with viruses, and cryptic sex.</title>
        <authorList>
            <person name="Blanc G."/>
            <person name="Duncan G."/>
            <person name="Agarkova I."/>
            <person name="Borodovsky M."/>
            <person name="Gurnon J."/>
            <person name="Kuo A."/>
            <person name="Lindquist E."/>
            <person name="Lucas S."/>
            <person name="Pangilinan J."/>
            <person name="Polle J."/>
            <person name="Salamov A."/>
            <person name="Terry A."/>
            <person name="Yamada T."/>
            <person name="Dunigan D.D."/>
            <person name="Grigoriev I.V."/>
            <person name="Claverie J.M."/>
            <person name="Van Etten J.L."/>
        </authorList>
    </citation>
    <scope>NUCLEOTIDE SEQUENCE [LARGE SCALE GENOMIC DNA]</scope>
    <source>
        <strain evidence="5 6">NC64A</strain>
    </source>
</reference>
<dbReference type="FunFam" id="3.30.63.20:FF:000001">
    <property type="entry name" value="40S ribosomal protein S25"/>
    <property type="match status" value="1"/>
</dbReference>
<keyword evidence="3 4" id="KW-0687">Ribonucleoprotein</keyword>
<dbReference type="OMA" id="KWSKVIV"/>
<dbReference type="GO" id="GO:0005840">
    <property type="term" value="C:ribosome"/>
    <property type="evidence" value="ECO:0007669"/>
    <property type="project" value="UniProtKB-KW"/>
</dbReference>
<protein>
    <recommendedName>
        <fullName evidence="4">40S ribosomal protein S25</fullName>
    </recommendedName>
</protein>
<evidence type="ECO:0000313" key="6">
    <source>
        <dbReference type="Proteomes" id="UP000008141"/>
    </source>
</evidence>
<dbReference type="OrthoDB" id="10263513at2759"/>
<gene>
    <name evidence="5" type="ORF">CHLNCDRAFT_27566</name>
</gene>
<organism evidence="6">
    <name type="scientific">Chlorella variabilis</name>
    <name type="common">Green alga</name>
    <dbReference type="NCBI Taxonomy" id="554065"/>
    <lineage>
        <taxon>Eukaryota</taxon>
        <taxon>Viridiplantae</taxon>
        <taxon>Chlorophyta</taxon>
        <taxon>core chlorophytes</taxon>
        <taxon>Trebouxiophyceae</taxon>
        <taxon>Chlorellales</taxon>
        <taxon>Chlorellaceae</taxon>
        <taxon>Chlorella clade</taxon>
        <taxon>Chlorella</taxon>
    </lineage>
</organism>
<dbReference type="Gene3D" id="3.30.63.20">
    <property type="match status" value="1"/>
</dbReference>
<name>E1ZQQ1_CHLVA</name>
<dbReference type="Pfam" id="PF03297">
    <property type="entry name" value="Ribosomal_S25"/>
    <property type="match status" value="1"/>
</dbReference>
<proteinExistence type="inferred from homology"/>
<dbReference type="AlphaFoldDB" id="E1ZQQ1"/>
<dbReference type="PANTHER" id="PTHR12850">
    <property type="entry name" value="40S RIBOSOMAL PROTEIN S25"/>
    <property type="match status" value="1"/>
</dbReference>
<dbReference type="GeneID" id="17351214"/>
<dbReference type="EMBL" id="GL433860">
    <property type="protein sequence ID" value="EFN51836.1"/>
    <property type="molecule type" value="Genomic_DNA"/>
</dbReference>
<dbReference type="InParanoid" id="E1ZQQ1"/>
<keyword evidence="6" id="KW-1185">Reference proteome</keyword>
<dbReference type="GO" id="GO:1990904">
    <property type="term" value="C:ribonucleoprotein complex"/>
    <property type="evidence" value="ECO:0007669"/>
    <property type="project" value="UniProtKB-KW"/>
</dbReference>
<evidence type="ECO:0000256" key="1">
    <source>
        <dbReference type="ARBA" id="ARBA00009106"/>
    </source>
</evidence>
<evidence type="ECO:0000256" key="3">
    <source>
        <dbReference type="ARBA" id="ARBA00023274"/>
    </source>
</evidence>
<dbReference type="KEGG" id="cvr:CHLNCDRAFT_27566"/>
<evidence type="ECO:0000256" key="4">
    <source>
        <dbReference type="RuleBase" id="RU366057"/>
    </source>
</evidence>
<dbReference type="InterPro" id="IPR004977">
    <property type="entry name" value="Ribosomal_eS25"/>
</dbReference>
<feature type="non-terminal residue" evidence="5">
    <location>
        <position position="1"/>
    </location>
</feature>
<dbReference type="STRING" id="554065.E1ZQQ1"/>
<dbReference type="RefSeq" id="XP_005843938.1">
    <property type="nucleotide sequence ID" value="XM_005843876.1"/>
</dbReference>
<dbReference type="eggNOG" id="KOG1767">
    <property type="taxonomic scope" value="Eukaryota"/>
</dbReference>
<dbReference type="Proteomes" id="UP000008141">
    <property type="component" value="Unassembled WGS sequence"/>
</dbReference>
<accession>E1ZQQ1</accession>
<evidence type="ECO:0000256" key="2">
    <source>
        <dbReference type="ARBA" id="ARBA00022980"/>
    </source>
</evidence>